<reference key="1">
    <citation type="submission" date="2017-08" db="EMBL/GenBank/DDBJ databases">
        <title>A dynamic microbial community with high functional redundancy inhabits the cold, oxic subseafloor aquifer.</title>
        <authorList>
            <person name="Tully B.J."/>
            <person name="Wheat C.G."/>
            <person name="Glazer B.T."/>
            <person name="Huber J.A."/>
        </authorList>
    </citation>
    <scope>NUCLEOTIDE SEQUENCE [LARGE SCALE GENOMIC DNA]</scope>
</reference>
<proteinExistence type="predicted"/>
<dbReference type="PRINTS" id="PR00069">
    <property type="entry name" value="ALDKETRDTASE"/>
</dbReference>
<evidence type="ECO:0000313" key="2">
    <source>
        <dbReference type="EMBL" id="PCI97720.1"/>
    </source>
</evidence>
<reference evidence="2" key="2">
    <citation type="journal article" date="2018" name="ISME J.">
        <title>A dynamic microbial community with high functional redundancy inhabits the cold, oxic subseafloor aquifer.</title>
        <authorList>
            <person name="Tully B.J."/>
            <person name="Wheat C.G."/>
            <person name="Glazer B.T."/>
            <person name="Huber J.A."/>
        </authorList>
    </citation>
    <scope>NUCLEOTIDE SEQUENCE</scope>
    <source>
        <strain evidence="2">NORP83</strain>
    </source>
</reference>
<dbReference type="PANTHER" id="PTHR43312:SF1">
    <property type="entry name" value="NADP-DEPENDENT OXIDOREDUCTASE DOMAIN-CONTAINING PROTEIN"/>
    <property type="match status" value="1"/>
</dbReference>
<dbReference type="InterPro" id="IPR036812">
    <property type="entry name" value="NAD(P)_OxRdtase_dom_sf"/>
</dbReference>
<comment type="caution">
    <text evidence="2">The sequence shown here is derived from an EMBL/GenBank/DDBJ whole genome shotgun (WGS) entry which is preliminary data.</text>
</comment>
<dbReference type="SUPFAM" id="SSF51430">
    <property type="entry name" value="NAD(P)-linked oxidoreductase"/>
    <property type="match status" value="1"/>
</dbReference>
<dbReference type="InterPro" id="IPR023210">
    <property type="entry name" value="NADP_OxRdtase_dom"/>
</dbReference>
<feature type="domain" description="NADP-dependent oxidoreductase" evidence="1">
    <location>
        <begin position="11"/>
        <end position="165"/>
    </location>
</feature>
<evidence type="ECO:0000259" key="1">
    <source>
        <dbReference type="Pfam" id="PF00248"/>
    </source>
</evidence>
<dbReference type="EMBL" id="NVUS01000027">
    <property type="protein sequence ID" value="PCI97720.1"/>
    <property type="molecule type" value="Genomic_DNA"/>
</dbReference>
<dbReference type="InterPro" id="IPR020471">
    <property type="entry name" value="AKR"/>
</dbReference>
<accession>A0A2A4YSX3</accession>
<dbReference type="AlphaFoldDB" id="A0A2A4YSX3"/>
<sequence length="246" mass="26901">MQLNDFSKTELGLGLIGIGRPWPTGTHSVCSQDAAHKLLQSAIDSGMRFFDTAAAYGASETVLGAFLQTLTPKTRKNIFVATKTGEHWPNPNNQPVDHSIQALEQSFENSQQILGSIDLLQLHKCTIVDLQNDKIINWFQTLKQSGTVKSIGVSVSSVDALQAAAQLKIFDTIQFPANLDKQNLLTAYLNCPTPPLAIINRPFSSGKITNKADAYKFLKQKFSQAIILSGTTNIEHLSNNISNFKG</sequence>
<dbReference type="CDD" id="cd19095">
    <property type="entry name" value="AKR_PA4992-like"/>
    <property type="match status" value="1"/>
</dbReference>
<name>A0A2A4YSX3_9PROT</name>
<protein>
    <recommendedName>
        <fullName evidence="1">NADP-dependent oxidoreductase domain-containing protein</fullName>
    </recommendedName>
</protein>
<dbReference type="Gene3D" id="3.20.20.100">
    <property type="entry name" value="NADP-dependent oxidoreductase domain"/>
    <property type="match status" value="1"/>
</dbReference>
<dbReference type="PANTHER" id="PTHR43312">
    <property type="entry name" value="D-THREO-ALDOSE 1-DEHYDROGENASE"/>
    <property type="match status" value="1"/>
</dbReference>
<gene>
    <name evidence="2" type="ORF">COB13_15090</name>
</gene>
<organism evidence="2">
    <name type="scientific">OCS116 cluster bacterium</name>
    <dbReference type="NCBI Taxonomy" id="2030921"/>
    <lineage>
        <taxon>Bacteria</taxon>
        <taxon>Pseudomonadati</taxon>
        <taxon>Pseudomonadota</taxon>
        <taxon>Alphaproteobacteria</taxon>
        <taxon>OCS116 cluster</taxon>
    </lineage>
</organism>
<dbReference type="Pfam" id="PF00248">
    <property type="entry name" value="Aldo_ket_red"/>
    <property type="match status" value="1"/>
</dbReference>
<dbReference type="GO" id="GO:0016491">
    <property type="term" value="F:oxidoreductase activity"/>
    <property type="evidence" value="ECO:0007669"/>
    <property type="project" value="InterPro"/>
</dbReference>
<dbReference type="InterPro" id="IPR053135">
    <property type="entry name" value="AKR2_Oxidoreductase"/>
</dbReference>